<protein>
    <submittedName>
        <fullName evidence="2">HNH endonuclease</fullName>
    </submittedName>
</protein>
<proteinExistence type="predicted"/>
<sequence>MTGFAPAIRKLIIGRDQSLCARCMYSGAEVHHRRPRGIGGSKDPATNAPANGVLLCASCHRWIESNRDRARQDGWLVRQGQNPADIPVRYRGEWVLLREDGSIDRYEGTE</sequence>
<evidence type="ECO:0000259" key="1">
    <source>
        <dbReference type="SMART" id="SM00507"/>
    </source>
</evidence>
<dbReference type="EMBL" id="MK279849">
    <property type="protein sequence ID" value="AZS07456.1"/>
    <property type="molecule type" value="Genomic_DNA"/>
</dbReference>
<accession>A0A3S9UAZ6</accession>
<keyword evidence="2" id="KW-0255">Endonuclease</keyword>
<dbReference type="SMART" id="SM00507">
    <property type="entry name" value="HNHc"/>
    <property type="match status" value="1"/>
</dbReference>
<keyword evidence="2" id="KW-0540">Nuclease</keyword>
<dbReference type="Pfam" id="PF01844">
    <property type="entry name" value="HNH"/>
    <property type="match status" value="1"/>
</dbReference>
<dbReference type="InterPro" id="IPR003615">
    <property type="entry name" value="HNH_nuc"/>
</dbReference>
<evidence type="ECO:0000313" key="3">
    <source>
        <dbReference type="Proteomes" id="UP000287876"/>
    </source>
</evidence>
<dbReference type="Proteomes" id="UP000287876">
    <property type="component" value="Segment"/>
</dbReference>
<feature type="domain" description="HNH nuclease" evidence="1">
    <location>
        <begin position="7"/>
        <end position="61"/>
    </location>
</feature>
<dbReference type="InterPro" id="IPR002711">
    <property type="entry name" value="HNH"/>
</dbReference>
<dbReference type="GO" id="GO:0003676">
    <property type="term" value="F:nucleic acid binding"/>
    <property type="evidence" value="ECO:0007669"/>
    <property type="project" value="InterPro"/>
</dbReference>
<dbReference type="Gene3D" id="1.10.30.50">
    <property type="match status" value="1"/>
</dbReference>
<name>A0A3S9UAZ6_9CAUD</name>
<evidence type="ECO:0000313" key="2">
    <source>
        <dbReference type="EMBL" id="AZS07456.1"/>
    </source>
</evidence>
<reference evidence="2 3" key="1">
    <citation type="submission" date="2018-12" db="EMBL/GenBank/DDBJ databases">
        <authorList>
            <person name="Betsko A.J."/>
            <person name="Stoner T.H."/>
            <person name="Garlena R.A."/>
            <person name="Russell D.A."/>
            <person name="Pope W.H."/>
            <person name="Jacobs-Sera D."/>
            <person name="Hatfull G.F."/>
        </authorList>
    </citation>
    <scope>NUCLEOTIDE SEQUENCE [LARGE SCALE GENOMIC DNA]</scope>
</reference>
<dbReference type="CDD" id="cd00085">
    <property type="entry name" value="HNHc"/>
    <property type="match status" value="1"/>
</dbReference>
<keyword evidence="2" id="KW-0378">Hydrolase</keyword>
<dbReference type="GO" id="GO:0008270">
    <property type="term" value="F:zinc ion binding"/>
    <property type="evidence" value="ECO:0007669"/>
    <property type="project" value="InterPro"/>
</dbReference>
<dbReference type="GO" id="GO:0004519">
    <property type="term" value="F:endonuclease activity"/>
    <property type="evidence" value="ECO:0007669"/>
    <property type="project" value="UniProtKB-KW"/>
</dbReference>
<organism evidence="2 3">
    <name type="scientific">Mycobacterium phage Duke13</name>
    <dbReference type="NCBI Taxonomy" id="2499038"/>
    <lineage>
        <taxon>Viruses</taxon>
        <taxon>Duplodnaviria</taxon>
        <taxon>Heunggongvirae</taxon>
        <taxon>Uroviricota</taxon>
        <taxon>Caudoviricetes</taxon>
        <taxon>Omegavirus</taxon>
        <taxon>Omegavirus baka</taxon>
    </lineage>
</organism>
<gene>
    <name evidence="2" type="primary">117</name>
    <name evidence="2" type="ORF">PBI_DUKE13_117</name>
</gene>